<accession>A0A2N6PI31</accession>
<feature type="domain" description="NAD-dependent epimerase/dehydratase" evidence="1">
    <location>
        <begin position="25"/>
        <end position="141"/>
    </location>
</feature>
<keyword evidence="4" id="KW-1185">Reference proteome</keyword>
<evidence type="ECO:0000259" key="1">
    <source>
        <dbReference type="Pfam" id="PF01370"/>
    </source>
</evidence>
<reference evidence="3 4" key="1">
    <citation type="submission" date="2017-09" db="EMBL/GenBank/DDBJ databases">
        <title>Bacterial strain isolated from the female urinary microbiota.</title>
        <authorList>
            <person name="Thomas-White K."/>
            <person name="Kumar N."/>
            <person name="Forster S."/>
            <person name="Putonti C."/>
            <person name="Lawley T."/>
            <person name="Wolfe A.J."/>
        </authorList>
    </citation>
    <scope>NUCLEOTIDE SEQUENCE [LARGE SCALE GENOMIC DNA]</scope>
    <source>
        <strain evidence="3 4">UMB0680</strain>
    </source>
</reference>
<dbReference type="OrthoDB" id="9801773at2"/>
<proteinExistence type="predicted"/>
<dbReference type="Proteomes" id="UP000235703">
    <property type="component" value="Unassembled WGS sequence"/>
</dbReference>
<dbReference type="EMBL" id="PNFZ01000003">
    <property type="protein sequence ID" value="PMB98339.1"/>
    <property type="molecule type" value="Genomic_DNA"/>
</dbReference>
<dbReference type="Pfam" id="PF08338">
    <property type="entry name" value="DUF1731"/>
    <property type="match status" value="1"/>
</dbReference>
<sequence>MSDTPETSPASTSQDSAGAAGLGRVVIGGSSGFIGRHLVERYRARGREVVTISRSAADLTWDDTDGIVAAVDGAGLVIGLAGKSVGCRYTAKNREEIFTSRLATTTALSDAIAAAQNPPPLWINASTATIYRHADDRPMTESGGEIGEGFSVDVARAWERALFAADLPATRRVALRTAIVLGRDTSEAASSSGTAGSSGAARSLGAGSRNGALGPLINLARIGLGGAQYDGRWPATPGRRRAGTAHTYGTPGARQRFSWIHLDDVAGIIDFLEDHPELDGPINAAAPNPSDNRGFMAALRRACGMPVGLPVARWMLEIGAIAMRTETELVLKSRWVLPERLLAAGYAFAYPDLEPAVRSAVNG</sequence>
<evidence type="ECO:0000259" key="2">
    <source>
        <dbReference type="Pfam" id="PF08338"/>
    </source>
</evidence>
<dbReference type="Pfam" id="PF01370">
    <property type="entry name" value="Epimerase"/>
    <property type="match status" value="1"/>
</dbReference>
<gene>
    <name evidence="3" type="ORF">CJ198_06545</name>
</gene>
<comment type="caution">
    <text evidence="3">The sequence shown here is derived from an EMBL/GenBank/DDBJ whole genome shotgun (WGS) entry which is preliminary data.</text>
</comment>
<protein>
    <submittedName>
        <fullName evidence="3">NAD-dependent epimerase</fullName>
    </submittedName>
</protein>
<dbReference type="InterPro" id="IPR001509">
    <property type="entry name" value="Epimerase_deHydtase"/>
</dbReference>
<dbReference type="AlphaFoldDB" id="A0A2N6PI31"/>
<organism evidence="3 4">
    <name type="scientific">Brevibacterium luteolum</name>
    <dbReference type="NCBI Taxonomy" id="199591"/>
    <lineage>
        <taxon>Bacteria</taxon>
        <taxon>Bacillati</taxon>
        <taxon>Actinomycetota</taxon>
        <taxon>Actinomycetes</taxon>
        <taxon>Micrococcales</taxon>
        <taxon>Brevibacteriaceae</taxon>
        <taxon>Brevibacterium</taxon>
    </lineage>
</organism>
<feature type="domain" description="DUF1731" evidence="2">
    <location>
        <begin position="313"/>
        <end position="359"/>
    </location>
</feature>
<dbReference type="SUPFAM" id="SSF51735">
    <property type="entry name" value="NAD(P)-binding Rossmann-fold domains"/>
    <property type="match status" value="1"/>
</dbReference>
<dbReference type="RefSeq" id="WP_102162135.1">
    <property type="nucleotide sequence ID" value="NZ_PNFZ01000003.1"/>
</dbReference>
<dbReference type="InterPro" id="IPR013549">
    <property type="entry name" value="DUF1731"/>
</dbReference>
<name>A0A2N6PI31_9MICO</name>
<dbReference type="PANTHER" id="PTHR11092:SF0">
    <property type="entry name" value="EPIMERASE FAMILY PROTEIN SDR39U1"/>
    <property type="match status" value="1"/>
</dbReference>
<dbReference type="PANTHER" id="PTHR11092">
    <property type="entry name" value="SUGAR NUCLEOTIDE EPIMERASE RELATED"/>
    <property type="match status" value="1"/>
</dbReference>
<evidence type="ECO:0000313" key="4">
    <source>
        <dbReference type="Proteomes" id="UP000235703"/>
    </source>
</evidence>
<evidence type="ECO:0000313" key="3">
    <source>
        <dbReference type="EMBL" id="PMB98339.1"/>
    </source>
</evidence>
<dbReference type="Gene3D" id="3.40.50.720">
    <property type="entry name" value="NAD(P)-binding Rossmann-like Domain"/>
    <property type="match status" value="1"/>
</dbReference>
<dbReference type="InterPro" id="IPR036291">
    <property type="entry name" value="NAD(P)-bd_dom_sf"/>
</dbReference>